<dbReference type="InterPro" id="IPR041741">
    <property type="entry name" value="SMC3_ABC_euk"/>
</dbReference>
<evidence type="ECO:0000259" key="11">
    <source>
        <dbReference type="SMART" id="SM00968"/>
    </source>
</evidence>
<evidence type="ECO:0000256" key="8">
    <source>
        <dbReference type="PIRNR" id="PIRNR005719"/>
    </source>
</evidence>
<evidence type="ECO:0000313" key="12">
    <source>
        <dbReference type="EMBL" id="KZO92322.1"/>
    </source>
</evidence>
<dbReference type="OrthoDB" id="431497at2759"/>
<dbReference type="InterPro" id="IPR036277">
    <property type="entry name" value="SMC_hinge_sf"/>
</dbReference>
<keyword evidence="7" id="KW-0131">Cell cycle</keyword>
<dbReference type="PIRSF" id="PIRSF005719">
    <property type="entry name" value="SMC"/>
    <property type="match status" value="1"/>
</dbReference>
<dbReference type="Pfam" id="PF02463">
    <property type="entry name" value="SMC_N"/>
    <property type="match status" value="1"/>
</dbReference>
<dbReference type="InterPro" id="IPR003395">
    <property type="entry name" value="RecF/RecN/SMC_N"/>
</dbReference>
<dbReference type="GO" id="GO:0005524">
    <property type="term" value="F:ATP binding"/>
    <property type="evidence" value="ECO:0007669"/>
    <property type="project" value="InterPro"/>
</dbReference>
<dbReference type="GO" id="GO:0005634">
    <property type="term" value="C:nucleus"/>
    <property type="evidence" value="ECO:0007669"/>
    <property type="project" value="UniProtKB-SubCell"/>
</dbReference>
<comment type="subcellular location">
    <subcellularLocation>
        <location evidence="1 8">Nucleus</location>
    </subcellularLocation>
</comment>
<proteinExistence type="inferred from homology"/>
<dbReference type="SMART" id="SM00968">
    <property type="entry name" value="SMC_hinge"/>
    <property type="match status" value="1"/>
</dbReference>
<gene>
    <name evidence="12" type="ORF">CALVIDRAFT_487754</name>
</gene>
<evidence type="ECO:0000256" key="5">
    <source>
        <dbReference type="ARBA" id="ARBA00023054"/>
    </source>
</evidence>
<dbReference type="EMBL" id="KV417312">
    <property type="protein sequence ID" value="KZO92322.1"/>
    <property type="molecule type" value="Genomic_DNA"/>
</dbReference>
<dbReference type="Gene3D" id="3.30.70.1620">
    <property type="match status" value="1"/>
</dbReference>
<evidence type="ECO:0000256" key="4">
    <source>
        <dbReference type="ARBA" id="ARBA00022776"/>
    </source>
</evidence>
<dbReference type="InterPro" id="IPR024704">
    <property type="entry name" value="SMC"/>
</dbReference>
<dbReference type="GO" id="GO:0007059">
    <property type="term" value="P:chromosome segregation"/>
    <property type="evidence" value="ECO:0007669"/>
    <property type="project" value="UniProtKB-ARBA"/>
</dbReference>
<dbReference type="Gene3D" id="3.40.50.300">
    <property type="entry name" value="P-loop containing nucleotide triphosphate hydrolases"/>
    <property type="match status" value="2"/>
</dbReference>
<dbReference type="FunFam" id="3.40.50.300:FF:000370">
    <property type="entry name" value="Structural maintenance of chromosomes 3"/>
    <property type="match status" value="1"/>
</dbReference>
<keyword evidence="3" id="KW-0132">Cell division</keyword>
<evidence type="ECO:0000256" key="6">
    <source>
        <dbReference type="ARBA" id="ARBA00023242"/>
    </source>
</evidence>
<keyword evidence="5 9" id="KW-0175">Coiled coil</keyword>
<evidence type="ECO:0000256" key="1">
    <source>
        <dbReference type="ARBA" id="ARBA00004123"/>
    </source>
</evidence>
<feature type="coiled-coil region" evidence="9">
    <location>
        <begin position="414"/>
        <end position="504"/>
    </location>
</feature>
<feature type="coiled-coil region" evidence="9">
    <location>
        <begin position="887"/>
        <end position="914"/>
    </location>
</feature>
<name>A0A167I5H7_CALVF</name>
<dbReference type="Proteomes" id="UP000076738">
    <property type="component" value="Unassembled WGS sequence"/>
</dbReference>
<evidence type="ECO:0000256" key="9">
    <source>
        <dbReference type="SAM" id="Coils"/>
    </source>
</evidence>
<dbReference type="PANTHER" id="PTHR43977">
    <property type="entry name" value="STRUCTURAL MAINTENANCE OF CHROMOSOMES PROTEIN 3"/>
    <property type="match status" value="1"/>
</dbReference>
<evidence type="ECO:0000256" key="2">
    <source>
        <dbReference type="ARBA" id="ARBA00005917"/>
    </source>
</evidence>
<dbReference type="CDD" id="cd03272">
    <property type="entry name" value="ABC_SMC3_euk"/>
    <property type="match status" value="1"/>
</dbReference>
<dbReference type="SUPFAM" id="SSF52540">
    <property type="entry name" value="P-loop containing nucleoside triphosphate hydrolases"/>
    <property type="match status" value="1"/>
</dbReference>
<organism evidence="12 13">
    <name type="scientific">Calocera viscosa (strain TUFC12733)</name>
    <dbReference type="NCBI Taxonomy" id="1330018"/>
    <lineage>
        <taxon>Eukaryota</taxon>
        <taxon>Fungi</taxon>
        <taxon>Dikarya</taxon>
        <taxon>Basidiomycota</taxon>
        <taxon>Agaricomycotina</taxon>
        <taxon>Dacrymycetes</taxon>
        <taxon>Dacrymycetales</taxon>
        <taxon>Dacrymycetaceae</taxon>
        <taxon>Calocera</taxon>
    </lineage>
</organism>
<dbReference type="STRING" id="1330018.A0A167I5H7"/>
<accession>A0A167I5H7</accession>
<evidence type="ECO:0000256" key="10">
    <source>
        <dbReference type="SAM" id="MobiDB-lite"/>
    </source>
</evidence>
<comment type="similarity">
    <text evidence="2">Belongs to the SMC family. SMC3 subfamily.</text>
</comment>
<sequence length="1208" mass="137749">MHIKTLTIQGFKSYRDQTAIEPFSPGHNVVVGRNGSGKSNFFAAIRFVLSDAYTSMSREERQSLLHEGPSMHTTLSAYVEIVFDNSDGRFPTGNNEVVLRRTIGLKKDEYSLDRKSASKADVMNLLESAGFSKSNPYYIVPQGRITSLTNAKDSERLNLLKEVAGTKVYEQRRTESLRIMEETDTKRSKISELLEYIEQRLAELEEEKEELKEFQAKDRERRCLEYALYTRESEDVNQALQDLEDERRTEASDAKERRDEYNAREKQLEQLEGSLTAARHKLSMLEMTKASLRDELTESVRNRTELSCIVDDLKAAGETSKELHDELQQELTQIEEDIAEKEGELEDLLPQLQQIAVQERTARTELEDASARLQTLYSKQGRLSAYKTKAERDAALKKEIASINAYLTSQAAALEQARSDLDALTLQANEKKDRAERLREQVDQERDTQKGWADDLRELEEKRAKWREDLKELWKEDSRLGVTVQREKDDLQIAERALAGMMDRDTGSGLRAVDQIAQRLKLSGVYGPLYRLFEVLDPITYNTAVEVTAGNSLFHVVVDNDETARKVVEVMNKERTGRLTFVPLSKLKSKHINYPPPDPNGPQKLIDKLKFDRKFSPAFEQVFGKTLVCKDLESGSGYVRKYDLNVITTDGDRIDRKGALTGGYVDARKSRLDAIKSVKSKKAKYEQDSKAFADGKKAIAVLEQKITEVAGQIDVLKRRRLNAGGAWGLLMQDSIVLEREEDALRVRIGKMEAESRDLEADIRTNTARKADEERELRGPMARTLSEEEQRALESTGKQCERLQKSLVEIGKEKTQIESRLNLARVDLNEGLRRRKEEVRGQLEAIGDIDAGDNAGDDLVGRIHELEALNRAIESLTKQSNTDNDSEIESQQGKIHKLADQIEKLQMKQAEESRALSKQQKGTERYVGKRQLLVQRKDECTKQIRDLGVLPEEAFEKYINYKSERLAKQLKTVNEGLKKFQHVNKKAFEQYNSFTKQRDTLLQRREDLDKSAASIEELVQVLDQRKEEAIERTFKQVSKYFEEVFEKLVPAGRGRLIMQKRIDQDEDDLDEEEDGARPSGIDNYTGVSIKVSFNSKHDEGLRIQQLSGGQKSLVALATVFAIQKCDPAPFYLFDEIDANLDAQYRTAVASMIHELAESAQFITTTFRPEMLAQADKFYGVVFDAQKISTVRSISRDEAQMFVEREAQAQ</sequence>
<reference evidence="12 13" key="1">
    <citation type="journal article" date="2016" name="Mol. Biol. Evol.">
        <title>Comparative Genomics of Early-Diverging Mushroom-Forming Fungi Provides Insights into the Origins of Lignocellulose Decay Capabilities.</title>
        <authorList>
            <person name="Nagy L.G."/>
            <person name="Riley R."/>
            <person name="Tritt A."/>
            <person name="Adam C."/>
            <person name="Daum C."/>
            <person name="Floudas D."/>
            <person name="Sun H."/>
            <person name="Yadav J.S."/>
            <person name="Pangilinan J."/>
            <person name="Larsson K.H."/>
            <person name="Matsuura K."/>
            <person name="Barry K."/>
            <person name="Labutti K."/>
            <person name="Kuo R."/>
            <person name="Ohm R.A."/>
            <person name="Bhattacharya S.S."/>
            <person name="Shirouzu T."/>
            <person name="Yoshinaga Y."/>
            <person name="Martin F.M."/>
            <person name="Grigoriev I.V."/>
            <person name="Hibbett D.S."/>
        </authorList>
    </citation>
    <scope>NUCLEOTIDE SEQUENCE [LARGE SCALE GENOMIC DNA]</scope>
    <source>
        <strain evidence="12 13">TUFC12733</strain>
    </source>
</reference>
<dbReference type="SUPFAM" id="SSF75553">
    <property type="entry name" value="Smc hinge domain"/>
    <property type="match status" value="1"/>
</dbReference>
<evidence type="ECO:0000256" key="7">
    <source>
        <dbReference type="ARBA" id="ARBA00023306"/>
    </source>
</evidence>
<dbReference type="GO" id="GO:0051276">
    <property type="term" value="P:chromosome organization"/>
    <property type="evidence" value="ECO:0007669"/>
    <property type="project" value="InterPro"/>
</dbReference>
<dbReference type="Pfam" id="PF06470">
    <property type="entry name" value="SMC_hinge"/>
    <property type="match status" value="1"/>
</dbReference>
<dbReference type="InterPro" id="IPR010935">
    <property type="entry name" value="SMC_hinge"/>
</dbReference>
<dbReference type="GO" id="GO:0005694">
    <property type="term" value="C:chromosome"/>
    <property type="evidence" value="ECO:0007669"/>
    <property type="project" value="InterPro"/>
</dbReference>
<feature type="compositionally biased region" description="Acidic residues" evidence="10">
    <location>
        <begin position="1063"/>
        <end position="1073"/>
    </location>
</feature>
<feature type="region of interest" description="Disordered" evidence="10">
    <location>
        <begin position="237"/>
        <end position="262"/>
    </location>
</feature>
<dbReference type="FunFam" id="3.40.50.300:FF:000424">
    <property type="entry name" value="Structural maintenance of chromosomes 3"/>
    <property type="match status" value="1"/>
</dbReference>
<keyword evidence="6 8" id="KW-0539">Nucleus</keyword>
<evidence type="ECO:0000313" key="13">
    <source>
        <dbReference type="Proteomes" id="UP000076738"/>
    </source>
</evidence>
<dbReference type="GO" id="GO:0051301">
    <property type="term" value="P:cell division"/>
    <property type="evidence" value="ECO:0007669"/>
    <property type="project" value="UniProtKB-KW"/>
</dbReference>
<dbReference type="InterPro" id="IPR027417">
    <property type="entry name" value="P-loop_NTPase"/>
</dbReference>
<dbReference type="Gene3D" id="1.20.1060.20">
    <property type="match status" value="1"/>
</dbReference>
<dbReference type="GO" id="GO:0016887">
    <property type="term" value="F:ATP hydrolysis activity"/>
    <property type="evidence" value="ECO:0007669"/>
    <property type="project" value="InterPro"/>
</dbReference>
<dbReference type="AlphaFoldDB" id="A0A167I5H7"/>
<feature type="compositionally biased region" description="Basic and acidic residues" evidence="10">
    <location>
        <begin position="245"/>
        <end position="262"/>
    </location>
</feature>
<keyword evidence="4" id="KW-0498">Mitosis</keyword>
<keyword evidence="13" id="KW-1185">Reference proteome</keyword>
<feature type="domain" description="SMC hinge" evidence="11">
    <location>
        <begin position="523"/>
        <end position="639"/>
    </location>
</feature>
<protein>
    <recommendedName>
        <fullName evidence="8">Structural maintenance of chromosomes protein</fullName>
    </recommendedName>
</protein>
<evidence type="ECO:0000256" key="3">
    <source>
        <dbReference type="ARBA" id="ARBA00022618"/>
    </source>
</evidence>
<feature type="region of interest" description="Disordered" evidence="10">
    <location>
        <begin position="1061"/>
        <end position="1082"/>
    </location>
</feature>